<dbReference type="Gene3D" id="1.10.10.10">
    <property type="entry name" value="Winged helix-like DNA-binding domain superfamily/Winged helix DNA-binding domain"/>
    <property type="match status" value="1"/>
</dbReference>
<dbReference type="SUPFAM" id="SSF48008">
    <property type="entry name" value="GntR ligand-binding domain-like"/>
    <property type="match status" value="1"/>
</dbReference>
<dbReference type="Proteomes" id="UP000658690">
    <property type="component" value="Unassembled WGS sequence"/>
</dbReference>
<protein>
    <submittedName>
        <fullName evidence="5">FCD domain-containing protein</fullName>
    </submittedName>
</protein>
<dbReference type="InterPro" id="IPR000524">
    <property type="entry name" value="Tscrpt_reg_HTH_GntR"/>
</dbReference>
<comment type="caution">
    <text evidence="5">The sequence shown here is derived from an EMBL/GenBank/DDBJ whole genome shotgun (WGS) entry which is preliminary data.</text>
</comment>
<dbReference type="InterPro" id="IPR036388">
    <property type="entry name" value="WH-like_DNA-bd_sf"/>
</dbReference>
<dbReference type="InterPro" id="IPR011711">
    <property type="entry name" value="GntR_C"/>
</dbReference>
<organism evidence="5 6">
    <name type="scientific">Paenibacillus germinis</name>
    <dbReference type="NCBI Taxonomy" id="2654979"/>
    <lineage>
        <taxon>Bacteria</taxon>
        <taxon>Bacillati</taxon>
        <taxon>Bacillota</taxon>
        <taxon>Bacilli</taxon>
        <taxon>Bacillales</taxon>
        <taxon>Paenibacillaceae</taxon>
        <taxon>Paenibacillus</taxon>
    </lineage>
</organism>
<keyword evidence="6" id="KW-1185">Reference proteome</keyword>
<keyword evidence="1" id="KW-0805">Transcription regulation</keyword>
<evidence type="ECO:0000259" key="4">
    <source>
        <dbReference type="PROSITE" id="PS50949"/>
    </source>
</evidence>
<dbReference type="Gene3D" id="1.20.120.530">
    <property type="entry name" value="GntR ligand-binding domain-like"/>
    <property type="match status" value="1"/>
</dbReference>
<reference evidence="5 6" key="1">
    <citation type="submission" date="2019-10" db="EMBL/GenBank/DDBJ databases">
        <title>Description of Paenibacillus choica sp. nov.</title>
        <authorList>
            <person name="Carlier A."/>
            <person name="Qi S."/>
        </authorList>
    </citation>
    <scope>NUCLEOTIDE SEQUENCE [LARGE SCALE GENOMIC DNA]</scope>
    <source>
        <strain evidence="5 6">LMG 31460</strain>
    </source>
</reference>
<accession>A0ABX1Z822</accession>
<keyword evidence="3" id="KW-0804">Transcription</keyword>
<gene>
    <name evidence="5" type="ORF">GC102_21880</name>
</gene>
<dbReference type="Pfam" id="PF00392">
    <property type="entry name" value="GntR"/>
    <property type="match status" value="1"/>
</dbReference>
<dbReference type="SMART" id="SM00895">
    <property type="entry name" value="FCD"/>
    <property type="match status" value="1"/>
</dbReference>
<dbReference type="InterPro" id="IPR036390">
    <property type="entry name" value="WH_DNA-bd_sf"/>
</dbReference>
<evidence type="ECO:0000256" key="3">
    <source>
        <dbReference type="ARBA" id="ARBA00023163"/>
    </source>
</evidence>
<name>A0ABX1Z822_9BACL</name>
<evidence type="ECO:0000313" key="5">
    <source>
        <dbReference type="EMBL" id="NOU88386.1"/>
    </source>
</evidence>
<dbReference type="PRINTS" id="PR00035">
    <property type="entry name" value="HTHGNTR"/>
</dbReference>
<dbReference type="RefSeq" id="WP_171691436.1">
    <property type="nucleotide sequence ID" value="NZ_WHOC01000115.1"/>
</dbReference>
<sequence length="219" mass="25899">MKALSTKDSIYSLLKDDILKLILLPGDRISEKEISDKFKVSRTPVRESFLQLSQEGLLDIYPQKGTCVSLIDLNLVEEARFMRENLEIAVIKLACENFSQEKLFSLEMNLKMQEICMQEKNHAQLFQLDEGFHQTIFEECKKSNIWLMIQQMNLPFHRIRMLRLATDFNWENIYHQHVMIVEAIKNKKPEVAVKVIQEHLTMVVFDKEKLKKEFPSYFK</sequence>
<dbReference type="CDD" id="cd07377">
    <property type="entry name" value="WHTH_GntR"/>
    <property type="match status" value="1"/>
</dbReference>
<dbReference type="InterPro" id="IPR008920">
    <property type="entry name" value="TF_FadR/GntR_C"/>
</dbReference>
<evidence type="ECO:0000313" key="6">
    <source>
        <dbReference type="Proteomes" id="UP000658690"/>
    </source>
</evidence>
<feature type="domain" description="HTH gntR-type" evidence="4">
    <location>
        <begin position="4"/>
        <end position="71"/>
    </location>
</feature>
<evidence type="ECO:0000256" key="2">
    <source>
        <dbReference type="ARBA" id="ARBA00023125"/>
    </source>
</evidence>
<dbReference type="PANTHER" id="PTHR43537">
    <property type="entry name" value="TRANSCRIPTIONAL REGULATOR, GNTR FAMILY"/>
    <property type="match status" value="1"/>
</dbReference>
<keyword evidence="2" id="KW-0238">DNA-binding</keyword>
<dbReference type="PROSITE" id="PS50949">
    <property type="entry name" value="HTH_GNTR"/>
    <property type="match status" value="1"/>
</dbReference>
<dbReference type="SUPFAM" id="SSF46785">
    <property type="entry name" value="Winged helix' DNA-binding domain"/>
    <property type="match status" value="1"/>
</dbReference>
<proteinExistence type="predicted"/>
<dbReference type="SMART" id="SM00345">
    <property type="entry name" value="HTH_GNTR"/>
    <property type="match status" value="1"/>
</dbReference>
<evidence type="ECO:0000256" key="1">
    <source>
        <dbReference type="ARBA" id="ARBA00023015"/>
    </source>
</evidence>
<dbReference type="PANTHER" id="PTHR43537:SF6">
    <property type="entry name" value="HTH-TYPE TRANSCRIPTIONAL REPRESSOR RSPR"/>
    <property type="match status" value="1"/>
</dbReference>
<dbReference type="Pfam" id="PF07729">
    <property type="entry name" value="FCD"/>
    <property type="match status" value="1"/>
</dbReference>
<dbReference type="EMBL" id="WHOC01000115">
    <property type="protein sequence ID" value="NOU88386.1"/>
    <property type="molecule type" value="Genomic_DNA"/>
</dbReference>